<dbReference type="PANTHER" id="PTHR42801">
    <property type="entry name" value="THIOREDOXIN-DEPENDENT PEROXIDE REDUCTASE"/>
    <property type="match status" value="1"/>
</dbReference>
<comment type="similarity">
    <text evidence="10">Belongs to the peroxiredoxin family. BCP/PrxQ subfamily.</text>
</comment>
<feature type="domain" description="Thioredoxin" evidence="14">
    <location>
        <begin position="3"/>
        <end position="156"/>
    </location>
</feature>
<gene>
    <name evidence="15" type="ORF">SAMN05192555_108101</name>
</gene>
<evidence type="ECO:0000256" key="2">
    <source>
        <dbReference type="ARBA" id="ARBA00011245"/>
    </source>
</evidence>
<feature type="active site" description="Cysteine sulfenic acid (-SOH) intermediate; for peroxidase activity" evidence="13">
    <location>
        <position position="45"/>
    </location>
</feature>
<accession>A0A1G9PGT0</accession>
<comment type="function">
    <text evidence="1">Thiol-specific peroxidase that catalyzes the reduction of hydrogen peroxide and organic hydroperoxides to water and alcohols, respectively. Plays a role in cell protection against oxidative stress by detoxifying peroxides and as sensor of hydrogen peroxide-mediated signaling events.</text>
</comment>
<keyword evidence="6" id="KW-0560">Oxidoreductase</keyword>
<dbReference type="AlphaFoldDB" id="A0A1G9PGT0"/>
<name>A0A1G9PGT0_9GAMM</name>
<dbReference type="OrthoDB" id="9812811at2"/>
<dbReference type="Gene3D" id="3.40.30.10">
    <property type="entry name" value="Glutaredoxin"/>
    <property type="match status" value="1"/>
</dbReference>
<keyword evidence="8" id="KW-0676">Redox-active center</keyword>
<evidence type="ECO:0000256" key="3">
    <source>
        <dbReference type="ARBA" id="ARBA00013017"/>
    </source>
</evidence>
<proteinExistence type="inferred from homology"/>
<evidence type="ECO:0000256" key="12">
    <source>
        <dbReference type="ARBA" id="ARBA00049091"/>
    </source>
</evidence>
<dbReference type="EC" id="1.11.1.24" evidence="3"/>
<evidence type="ECO:0000256" key="13">
    <source>
        <dbReference type="PIRSR" id="PIRSR000239-1"/>
    </source>
</evidence>
<dbReference type="PANTHER" id="PTHR42801:SF4">
    <property type="entry name" value="AHPC_TSA FAMILY PROTEIN"/>
    <property type="match status" value="1"/>
</dbReference>
<keyword evidence="7" id="KW-1015">Disulfide bond</keyword>
<comment type="subunit">
    <text evidence="2">Monomer.</text>
</comment>
<evidence type="ECO:0000256" key="5">
    <source>
        <dbReference type="ARBA" id="ARBA00022862"/>
    </source>
</evidence>
<sequence length="157" mass="17041">MSVSLGQPVPDFTATATGDTSVSLSDLKGQQVVIYFYPKASTPGCTTEGGDFRDRKADFDAANTVILGVSRDGIRAQENFKAKQGFNFALISDKDEAVCQLFDVIKLKKMYGKEHLGVERSTFLIDAEGNLAREWRGVKVKGHVDEVLEAAQALHAG</sequence>
<evidence type="ECO:0000256" key="6">
    <source>
        <dbReference type="ARBA" id="ARBA00023002"/>
    </source>
</evidence>
<evidence type="ECO:0000256" key="1">
    <source>
        <dbReference type="ARBA" id="ARBA00003330"/>
    </source>
</evidence>
<dbReference type="InterPro" id="IPR050924">
    <property type="entry name" value="Peroxiredoxin_BCP/PrxQ"/>
</dbReference>
<dbReference type="Proteomes" id="UP000199107">
    <property type="component" value="Unassembled WGS sequence"/>
</dbReference>
<evidence type="ECO:0000256" key="7">
    <source>
        <dbReference type="ARBA" id="ARBA00023157"/>
    </source>
</evidence>
<dbReference type="InterPro" id="IPR013766">
    <property type="entry name" value="Thioredoxin_domain"/>
</dbReference>
<dbReference type="EMBL" id="FNGH01000008">
    <property type="protein sequence ID" value="SDL97988.1"/>
    <property type="molecule type" value="Genomic_DNA"/>
</dbReference>
<dbReference type="InterPro" id="IPR000866">
    <property type="entry name" value="AhpC/TSA"/>
</dbReference>
<dbReference type="RefSeq" id="WP_089658673.1">
    <property type="nucleotide sequence ID" value="NZ_FNGH01000008.1"/>
</dbReference>
<dbReference type="GO" id="GO:0034599">
    <property type="term" value="P:cellular response to oxidative stress"/>
    <property type="evidence" value="ECO:0007669"/>
    <property type="project" value="TreeGrafter"/>
</dbReference>
<evidence type="ECO:0000256" key="11">
    <source>
        <dbReference type="ARBA" id="ARBA00042639"/>
    </source>
</evidence>
<dbReference type="CDD" id="cd03017">
    <property type="entry name" value="PRX_BCP"/>
    <property type="match status" value="1"/>
</dbReference>
<protein>
    <recommendedName>
        <fullName evidence="3">thioredoxin-dependent peroxiredoxin</fullName>
        <ecNumber evidence="3">1.11.1.24</ecNumber>
    </recommendedName>
    <alternativeName>
        <fullName evidence="9">Thioredoxin peroxidase</fullName>
    </alternativeName>
    <alternativeName>
        <fullName evidence="11">Thioredoxin-dependent peroxiredoxin Bcp</fullName>
    </alternativeName>
</protein>
<dbReference type="Pfam" id="PF00578">
    <property type="entry name" value="AhpC-TSA"/>
    <property type="match status" value="1"/>
</dbReference>
<evidence type="ECO:0000256" key="4">
    <source>
        <dbReference type="ARBA" id="ARBA00022559"/>
    </source>
</evidence>
<dbReference type="InterPro" id="IPR024706">
    <property type="entry name" value="Peroxiredoxin_AhpC-typ"/>
</dbReference>
<dbReference type="SUPFAM" id="SSF52833">
    <property type="entry name" value="Thioredoxin-like"/>
    <property type="match status" value="1"/>
</dbReference>
<dbReference type="PROSITE" id="PS51352">
    <property type="entry name" value="THIOREDOXIN_2"/>
    <property type="match status" value="1"/>
</dbReference>
<evidence type="ECO:0000256" key="8">
    <source>
        <dbReference type="ARBA" id="ARBA00023284"/>
    </source>
</evidence>
<organism evidence="15 16">
    <name type="scientific">Franzmannia pantelleriensis</name>
    <dbReference type="NCBI Taxonomy" id="48727"/>
    <lineage>
        <taxon>Bacteria</taxon>
        <taxon>Pseudomonadati</taxon>
        <taxon>Pseudomonadota</taxon>
        <taxon>Gammaproteobacteria</taxon>
        <taxon>Oceanospirillales</taxon>
        <taxon>Halomonadaceae</taxon>
        <taxon>Franzmannia</taxon>
    </lineage>
</organism>
<dbReference type="GO" id="GO:0008379">
    <property type="term" value="F:thioredoxin peroxidase activity"/>
    <property type="evidence" value="ECO:0007669"/>
    <property type="project" value="TreeGrafter"/>
</dbReference>
<evidence type="ECO:0000259" key="14">
    <source>
        <dbReference type="PROSITE" id="PS51352"/>
    </source>
</evidence>
<dbReference type="FunFam" id="3.40.30.10:FF:000007">
    <property type="entry name" value="Thioredoxin-dependent thiol peroxidase"/>
    <property type="match status" value="1"/>
</dbReference>
<evidence type="ECO:0000256" key="9">
    <source>
        <dbReference type="ARBA" id="ARBA00032824"/>
    </source>
</evidence>
<dbReference type="GO" id="GO:0005737">
    <property type="term" value="C:cytoplasm"/>
    <property type="evidence" value="ECO:0007669"/>
    <property type="project" value="TreeGrafter"/>
</dbReference>
<keyword evidence="16" id="KW-1185">Reference proteome</keyword>
<keyword evidence="4" id="KW-0575">Peroxidase</keyword>
<evidence type="ECO:0000313" key="15">
    <source>
        <dbReference type="EMBL" id="SDL97988.1"/>
    </source>
</evidence>
<keyword evidence="5" id="KW-0049">Antioxidant</keyword>
<comment type="catalytic activity">
    <reaction evidence="12">
        <text>a hydroperoxide + [thioredoxin]-dithiol = an alcohol + [thioredoxin]-disulfide + H2O</text>
        <dbReference type="Rhea" id="RHEA:62620"/>
        <dbReference type="Rhea" id="RHEA-COMP:10698"/>
        <dbReference type="Rhea" id="RHEA-COMP:10700"/>
        <dbReference type="ChEBI" id="CHEBI:15377"/>
        <dbReference type="ChEBI" id="CHEBI:29950"/>
        <dbReference type="ChEBI" id="CHEBI:30879"/>
        <dbReference type="ChEBI" id="CHEBI:35924"/>
        <dbReference type="ChEBI" id="CHEBI:50058"/>
        <dbReference type="EC" id="1.11.1.24"/>
    </reaction>
</comment>
<evidence type="ECO:0000256" key="10">
    <source>
        <dbReference type="ARBA" id="ARBA00038489"/>
    </source>
</evidence>
<dbReference type="InterPro" id="IPR036249">
    <property type="entry name" value="Thioredoxin-like_sf"/>
</dbReference>
<evidence type="ECO:0000313" key="16">
    <source>
        <dbReference type="Proteomes" id="UP000199107"/>
    </source>
</evidence>
<dbReference type="PIRSF" id="PIRSF000239">
    <property type="entry name" value="AHPC"/>
    <property type="match status" value="1"/>
</dbReference>
<dbReference type="STRING" id="48727.SAMN05192555_108101"/>
<dbReference type="GO" id="GO:0045454">
    <property type="term" value="P:cell redox homeostasis"/>
    <property type="evidence" value="ECO:0007669"/>
    <property type="project" value="TreeGrafter"/>
</dbReference>
<reference evidence="16" key="1">
    <citation type="submission" date="2016-10" db="EMBL/GenBank/DDBJ databases">
        <authorList>
            <person name="Varghese N."/>
            <person name="Submissions S."/>
        </authorList>
    </citation>
    <scope>NUCLEOTIDE SEQUENCE [LARGE SCALE GENOMIC DNA]</scope>
    <source>
        <strain evidence="16">AAP</strain>
    </source>
</reference>